<evidence type="ECO:0000256" key="4">
    <source>
        <dbReference type="SAM" id="Phobius"/>
    </source>
</evidence>
<dbReference type="SUPFAM" id="SSF52540">
    <property type="entry name" value="P-loop containing nucleoside triphosphate hydrolases"/>
    <property type="match status" value="1"/>
</dbReference>
<organism evidence="6 7">
    <name type="scientific">Staphylococcus ratti</name>
    <dbReference type="NCBI Taxonomy" id="2892440"/>
    <lineage>
        <taxon>Bacteria</taxon>
        <taxon>Bacillati</taxon>
        <taxon>Bacillota</taxon>
        <taxon>Bacilli</taxon>
        <taxon>Bacillales</taxon>
        <taxon>Staphylococcaceae</taxon>
        <taxon>Staphylococcus</taxon>
    </lineage>
</organism>
<keyword evidence="4" id="KW-0812">Transmembrane</keyword>
<feature type="domain" description="DNA mismatch repair proteins mutS family" evidence="5">
    <location>
        <begin position="345"/>
        <end position="530"/>
    </location>
</feature>
<keyword evidence="4" id="KW-0472">Membrane</keyword>
<dbReference type="InterPro" id="IPR045076">
    <property type="entry name" value="MutS"/>
</dbReference>
<evidence type="ECO:0000256" key="3">
    <source>
        <dbReference type="ARBA" id="ARBA00023125"/>
    </source>
</evidence>
<dbReference type="PANTHER" id="PTHR11361">
    <property type="entry name" value="DNA MISMATCH REPAIR PROTEIN MUTS FAMILY MEMBER"/>
    <property type="match status" value="1"/>
</dbReference>
<protein>
    <submittedName>
        <fullName evidence="6">DNA mismatch repair protein MutS</fullName>
    </submittedName>
</protein>
<keyword evidence="2" id="KW-0067">ATP-binding</keyword>
<evidence type="ECO:0000256" key="1">
    <source>
        <dbReference type="ARBA" id="ARBA00022741"/>
    </source>
</evidence>
<keyword evidence="7" id="KW-1185">Reference proteome</keyword>
<keyword evidence="3" id="KW-0238">DNA-binding</keyword>
<dbReference type="Proteomes" id="UP001197626">
    <property type="component" value="Chromosome"/>
</dbReference>
<dbReference type="PANTHER" id="PTHR11361:SF152">
    <property type="entry name" value="DNA MISMATCH REPAIR PROTEIN"/>
    <property type="match status" value="1"/>
</dbReference>
<keyword evidence="4" id="KW-1133">Transmembrane helix</keyword>
<reference evidence="6 7" key="1">
    <citation type="journal article" date="2022" name="Pathogens">
        <title>Staphylococcus ratti sp. nov. Isolated from a Lab Rat.</title>
        <authorList>
            <person name="Kovarovic V."/>
            <person name="Sedlacek I."/>
            <person name="Petras P."/>
            <person name="Kralova S."/>
            <person name="Maslanova I."/>
            <person name="Svec P."/>
            <person name="Neumann-Schaal M."/>
            <person name="Botka T."/>
            <person name="Gelbicova T."/>
            <person name="Stankova E."/>
            <person name="Doskar J."/>
            <person name="Pantucek R."/>
        </authorList>
    </citation>
    <scope>NUCLEOTIDE SEQUENCE [LARGE SCALE GENOMIC DNA]</scope>
    <source>
        <strain evidence="6 7">CCM 9025</strain>
    </source>
</reference>
<sequence>MSPDFYFFILLIIAILTVMLITEIRQRYQFRKSIKQHLKHKDIYDDIERPYAFYDTYFKVFEVLTTKKQNTSRWIDDKTWSDLNMNHVFHSLNYTYTSIGENHLYHVLRLQSSLTHFSLWEEIKHDETLHHRLVTLLAKLGKQIYPKYDWSHYQHRFHSIYYLFSLLPLLSIGIMFFHVPIGIFAFLFSLLLNYVVSLRFKHYVERDIDSLFFTGRVIYTLKELKKLPLSFSFKSDLSALNHVNRWRFLLLKVTTLPGYFVLMVKYTFLIDIHLYHLLIKRFKENQETIHACYRYIGELDSLLAIEQWRYHHGGCTTPTHHDNFKFSRLTHPLIEDAVPNDFVFKQNVLLTGSNASGKSTFMKAIAVNLILAQAANTVTAEHFQYQPGIIKTTMANADDVLSGDSYFMAEIKSLKRLLAIDSQLTHYYFIDEIFKGTNTAERVAASTSALTYLAQYPQLKVFAATHDIELTYQLNSIYHNCHFNETIEKDRIHFDYTLKEGPANTRNALELIRLMKFPNEIYTDAKKRVQRFEAAKKTSPDS</sequence>
<dbReference type="InterPro" id="IPR027417">
    <property type="entry name" value="P-loop_NTPase"/>
</dbReference>
<evidence type="ECO:0000313" key="6">
    <source>
        <dbReference type="EMBL" id="UEX90740.1"/>
    </source>
</evidence>
<proteinExistence type="predicted"/>
<feature type="transmembrane region" description="Helical" evidence="4">
    <location>
        <begin position="256"/>
        <end position="278"/>
    </location>
</feature>
<evidence type="ECO:0000259" key="5">
    <source>
        <dbReference type="SMART" id="SM00534"/>
    </source>
</evidence>
<feature type="transmembrane region" description="Helical" evidence="4">
    <location>
        <begin position="6"/>
        <end position="24"/>
    </location>
</feature>
<evidence type="ECO:0000313" key="7">
    <source>
        <dbReference type="Proteomes" id="UP001197626"/>
    </source>
</evidence>
<keyword evidence="1" id="KW-0547">Nucleotide-binding</keyword>
<name>A0ABY3PEM0_9STAP</name>
<feature type="transmembrane region" description="Helical" evidence="4">
    <location>
        <begin position="160"/>
        <end position="192"/>
    </location>
</feature>
<accession>A0ABY3PEM0</accession>
<dbReference type="EMBL" id="CP086654">
    <property type="protein sequence ID" value="UEX90740.1"/>
    <property type="molecule type" value="Genomic_DNA"/>
</dbReference>
<dbReference type="Pfam" id="PF00488">
    <property type="entry name" value="MutS_V"/>
    <property type="match status" value="1"/>
</dbReference>
<dbReference type="Gene3D" id="3.40.50.300">
    <property type="entry name" value="P-loop containing nucleotide triphosphate hydrolases"/>
    <property type="match status" value="1"/>
</dbReference>
<dbReference type="SMART" id="SM00534">
    <property type="entry name" value="MUTSac"/>
    <property type="match status" value="1"/>
</dbReference>
<evidence type="ECO:0000256" key="2">
    <source>
        <dbReference type="ARBA" id="ARBA00022840"/>
    </source>
</evidence>
<dbReference type="InterPro" id="IPR000432">
    <property type="entry name" value="DNA_mismatch_repair_MutS_C"/>
</dbReference>
<dbReference type="RefSeq" id="WP_229293220.1">
    <property type="nucleotide sequence ID" value="NZ_CP086654.1"/>
</dbReference>
<gene>
    <name evidence="6" type="ORF">LN051_03555</name>
</gene>